<dbReference type="AlphaFoldDB" id="A0A1X7V0X7"/>
<dbReference type="EnsemblMetazoa" id="Aqu2.1.33449_001">
    <property type="protein sequence ID" value="Aqu2.1.33449_001"/>
    <property type="gene ID" value="Aqu2.1.33449"/>
</dbReference>
<evidence type="ECO:0000313" key="1">
    <source>
        <dbReference type="EnsemblMetazoa" id="Aqu2.1.33449_001"/>
    </source>
</evidence>
<organism evidence="1">
    <name type="scientific">Amphimedon queenslandica</name>
    <name type="common">Sponge</name>
    <dbReference type="NCBI Taxonomy" id="400682"/>
    <lineage>
        <taxon>Eukaryota</taxon>
        <taxon>Metazoa</taxon>
        <taxon>Porifera</taxon>
        <taxon>Demospongiae</taxon>
        <taxon>Heteroscleromorpha</taxon>
        <taxon>Haplosclerida</taxon>
        <taxon>Niphatidae</taxon>
        <taxon>Amphimedon</taxon>
    </lineage>
</organism>
<protein>
    <submittedName>
        <fullName evidence="1">Uncharacterized protein</fullName>
    </submittedName>
</protein>
<sequence length="32" mass="3497">MTFPRPSNIETRGGLLIGIPSIPVDGRDMIRS</sequence>
<name>A0A1X7V0X7_AMPQE</name>
<accession>A0A1X7V0X7</accession>
<proteinExistence type="predicted"/>
<dbReference type="InParanoid" id="A0A1X7V0X7"/>
<reference evidence="1" key="1">
    <citation type="submission" date="2017-05" db="UniProtKB">
        <authorList>
            <consortium name="EnsemblMetazoa"/>
        </authorList>
    </citation>
    <scope>IDENTIFICATION</scope>
</reference>